<evidence type="ECO:0000313" key="6">
    <source>
        <dbReference type="EMBL" id="KAB1175303.1"/>
    </source>
</evidence>
<dbReference type="InterPro" id="IPR001279">
    <property type="entry name" value="Metallo-B-lactamas"/>
</dbReference>
<comment type="similarity">
    <text evidence="1">Belongs to the metallo-beta-lactamase superfamily.</text>
</comment>
<evidence type="ECO:0000256" key="3">
    <source>
        <dbReference type="ARBA" id="ARBA00022801"/>
    </source>
</evidence>
<dbReference type="InterPro" id="IPR036866">
    <property type="entry name" value="RibonucZ/Hydroxyglut_hydro"/>
</dbReference>
<feature type="domain" description="Metallo-beta-lactamase" evidence="5">
    <location>
        <begin position="59"/>
        <end position="292"/>
    </location>
</feature>
<sequence length="316" mass="36193">MNLTQVIGDVRITRIQEMSGLGFTFKLMFPNYNKTEIEKHKHWLSPNYMGEENEQMYQSQSSWIIETPQTTIFIDPGNGNDRHRPGMERFSNLQTPYLEKIAQSGVTLEDIDIVLCTHFHSDHFGWSTQLVDGKFVATFPNAKYLYSKADFDWCENMDPSQEGQIVDGGERIVCEKGMLPGITAATKPALEDSLYPILNSGHLTLIPQEDRKIDDYVTLKNAAGHTPGTFRIDIESNGEKAIISGDIMHHPIQVYNWDWNSIFCVIPEQAKQQRYALLKDCSETNALLLPTHFNNPTACRIKEIEKDKFELIWENM</sequence>
<dbReference type="SMART" id="SM00849">
    <property type="entry name" value="Lactamase_B"/>
    <property type="match status" value="1"/>
</dbReference>
<dbReference type="PANTHER" id="PTHR42978">
    <property type="entry name" value="QUORUM-QUENCHING LACTONASE YTNP-RELATED-RELATED"/>
    <property type="match status" value="1"/>
</dbReference>
<evidence type="ECO:0000259" key="5">
    <source>
        <dbReference type="SMART" id="SM00849"/>
    </source>
</evidence>
<dbReference type="Proteomes" id="UP000480943">
    <property type="component" value="Unassembled WGS sequence"/>
</dbReference>
<dbReference type="EMBL" id="VZUQ01000090">
    <property type="protein sequence ID" value="KAB1175303.1"/>
    <property type="molecule type" value="Genomic_DNA"/>
</dbReference>
<accession>A0AAD3WSP6</accession>
<protein>
    <submittedName>
        <fullName evidence="6">MBL fold metallo-hydrolase</fullName>
    </submittedName>
</protein>
<dbReference type="CDD" id="cd16277">
    <property type="entry name" value="metallo-hydrolase-like_MBL-fold"/>
    <property type="match status" value="1"/>
</dbReference>
<comment type="caution">
    <text evidence="6">The sequence shown here is derived from an EMBL/GenBank/DDBJ whole genome shotgun (WGS) entry which is preliminary data.</text>
</comment>
<name>A0AAD3WSP6_PHODD</name>
<reference evidence="6 7" key="1">
    <citation type="submission" date="2019-09" db="EMBL/GenBank/DDBJ databases">
        <title>Photobacterium damselae subsp. damselae CDC-2227-81, a human clinical isolate.</title>
        <authorList>
            <person name="Osorio C.R."/>
        </authorList>
    </citation>
    <scope>NUCLEOTIDE SEQUENCE [LARGE SCALE GENOMIC DNA]</scope>
    <source>
        <strain evidence="6 7">CDC-2227-81</strain>
    </source>
</reference>
<dbReference type="Pfam" id="PF00753">
    <property type="entry name" value="Lactamase_B"/>
    <property type="match status" value="1"/>
</dbReference>
<dbReference type="GO" id="GO:0046872">
    <property type="term" value="F:metal ion binding"/>
    <property type="evidence" value="ECO:0007669"/>
    <property type="project" value="UniProtKB-KW"/>
</dbReference>
<evidence type="ECO:0000313" key="7">
    <source>
        <dbReference type="Proteomes" id="UP000480943"/>
    </source>
</evidence>
<dbReference type="PANTHER" id="PTHR42978:SF6">
    <property type="entry name" value="QUORUM-QUENCHING LACTONASE YTNP-RELATED"/>
    <property type="match status" value="1"/>
</dbReference>
<keyword evidence="3" id="KW-0378">Hydrolase</keyword>
<dbReference type="SUPFAM" id="SSF56281">
    <property type="entry name" value="Metallo-hydrolase/oxidoreductase"/>
    <property type="match status" value="1"/>
</dbReference>
<dbReference type="RefSeq" id="WP_151183232.1">
    <property type="nucleotide sequence ID" value="NZ_VZUQ01000090.1"/>
</dbReference>
<keyword evidence="2" id="KW-0479">Metal-binding</keyword>
<evidence type="ECO:0000256" key="2">
    <source>
        <dbReference type="ARBA" id="ARBA00022723"/>
    </source>
</evidence>
<dbReference type="Gene3D" id="3.60.15.10">
    <property type="entry name" value="Ribonuclease Z/Hydroxyacylglutathione hydrolase-like"/>
    <property type="match status" value="1"/>
</dbReference>
<organism evidence="6 7">
    <name type="scientific">Photobacterium damselae subsp. damselae</name>
    <name type="common">Listonella damsela</name>
    <dbReference type="NCBI Taxonomy" id="85581"/>
    <lineage>
        <taxon>Bacteria</taxon>
        <taxon>Pseudomonadati</taxon>
        <taxon>Pseudomonadota</taxon>
        <taxon>Gammaproteobacteria</taxon>
        <taxon>Vibrionales</taxon>
        <taxon>Vibrionaceae</taxon>
        <taxon>Photobacterium</taxon>
    </lineage>
</organism>
<keyword evidence="4" id="KW-0862">Zinc</keyword>
<gene>
    <name evidence="6" type="ORF">F6450_18850</name>
</gene>
<dbReference type="AlphaFoldDB" id="A0AAD3WSP6"/>
<dbReference type="InterPro" id="IPR051013">
    <property type="entry name" value="MBL_superfamily_lactonases"/>
</dbReference>
<dbReference type="GO" id="GO:0016787">
    <property type="term" value="F:hydrolase activity"/>
    <property type="evidence" value="ECO:0007669"/>
    <property type="project" value="UniProtKB-KW"/>
</dbReference>
<evidence type="ECO:0000256" key="4">
    <source>
        <dbReference type="ARBA" id="ARBA00022833"/>
    </source>
</evidence>
<evidence type="ECO:0000256" key="1">
    <source>
        <dbReference type="ARBA" id="ARBA00007749"/>
    </source>
</evidence>
<proteinExistence type="inferred from homology"/>